<dbReference type="GO" id="GO:0060219">
    <property type="term" value="P:camera-type eye photoreceptor cell differentiation"/>
    <property type="evidence" value="ECO:0007669"/>
    <property type="project" value="TreeGrafter"/>
</dbReference>
<dbReference type="GO" id="GO:0045494">
    <property type="term" value="P:photoreceptor cell maintenance"/>
    <property type="evidence" value="ECO:0007669"/>
    <property type="project" value="TreeGrafter"/>
</dbReference>
<feature type="signal peptide" evidence="8">
    <location>
        <begin position="1"/>
        <end position="19"/>
    </location>
</feature>
<dbReference type="PANTHER" id="PTHR22730:SF3">
    <property type="entry name" value="PROMININ-1"/>
    <property type="match status" value="1"/>
</dbReference>
<evidence type="ECO:0000313" key="9">
    <source>
        <dbReference type="EMBL" id="KAF6132289.1"/>
    </source>
</evidence>
<dbReference type="Pfam" id="PF05478">
    <property type="entry name" value="Prominin"/>
    <property type="match status" value="1"/>
</dbReference>
<protein>
    <submittedName>
        <fullName evidence="9">Prominin 1</fullName>
    </submittedName>
</protein>
<feature type="chain" id="PRO_5032393782" evidence="8">
    <location>
        <begin position="20"/>
        <end position="224"/>
    </location>
</feature>
<sequence>MTLTLRVLLLLGLCWNTISEGPPSSPKSPAGLEFQLPSTNYETKDSYTPGPIGVLFQMVHVFLHVVQPNAFPEDILRKIIQKKFDLSTDYEKVVHYEMGVIVCAALGLLFVVLMPVVGLCFGLCRCCNRCGGEMHQRQKRNGAFLRKCYAVSLLVTCVVISLGIISGFVANEHLRAQILQTRKLAGSNFRDLRTLLNETPSVKTPTCVSRDASCVGPFGVAVYV</sequence>
<evidence type="ECO:0000256" key="3">
    <source>
        <dbReference type="ARBA" id="ARBA00022692"/>
    </source>
</evidence>
<comment type="similarity">
    <text evidence="2">Belongs to the prominin family.</text>
</comment>
<accession>A0A834EWX3</accession>
<evidence type="ECO:0000256" key="5">
    <source>
        <dbReference type="ARBA" id="ARBA00023136"/>
    </source>
</evidence>
<dbReference type="Proteomes" id="UP000664940">
    <property type="component" value="Unassembled WGS sequence"/>
</dbReference>
<keyword evidence="5 7" id="KW-0472">Membrane</keyword>
<evidence type="ECO:0000256" key="4">
    <source>
        <dbReference type="ARBA" id="ARBA00022989"/>
    </source>
</evidence>
<dbReference type="PANTHER" id="PTHR22730">
    <property type="entry name" value="PROMININ PROM PROTEIN"/>
    <property type="match status" value="1"/>
</dbReference>
<evidence type="ECO:0000256" key="6">
    <source>
        <dbReference type="ARBA" id="ARBA00023180"/>
    </source>
</evidence>
<dbReference type="GO" id="GO:0009986">
    <property type="term" value="C:cell surface"/>
    <property type="evidence" value="ECO:0007669"/>
    <property type="project" value="TreeGrafter"/>
</dbReference>
<comment type="caution">
    <text evidence="9">The sequence shown here is derived from an EMBL/GenBank/DDBJ whole genome shotgun (WGS) entry which is preliminary data.</text>
</comment>
<keyword evidence="6" id="KW-0325">Glycoprotein</keyword>
<dbReference type="GO" id="GO:0031528">
    <property type="term" value="C:microvillus membrane"/>
    <property type="evidence" value="ECO:0007669"/>
    <property type="project" value="UniProtKB-SubCell"/>
</dbReference>
<feature type="transmembrane region" description="Helical" evidence="7">
    <location>
        <begin position="148"/>
        <end position="170"/>
    </location>
</feature>
<evidence type="ECO:0000256" key="1">
    <source>
        <dbReference type="ARBA" id="ARBA00004475"/>
    </source>
</evidence>
<dbReference type="GO" id="GO:0005929">
    <property type="term" value="C:cilium"/>
    <property type="evidence" value="ECO:0007669"/>
    <property type="project" value="TreeGrafter"/>
</dbReference>
<keyword evidence="3 7" id="KW-0812">Transmembrane</keyword>
<feature type="transmembrane region" description="Helical" evidence="7">
    <location>
        <begin position="98"/>
        <end position="127"/>
    </location>
</feature>
<keyword evidence="8" id="KW-0732">Signal</keyword>
<dbReference type="InterPro" id="IPR008795">
    <property type="entry name" value="Prominin"/>
</dbReference>
<name>A0A834EWX3_9CHIR</name>
<dbReference type="GO" id="GO:0015485">
    <property type="term" value="F:cholesterol binding"/>
    <property type="evidence" value="ECO:0007669"/>
    <property type="project" value="TreeGrafter"/>
</dbReference>
<proteinExistence type="inferred from homology"/>
<evidence type="ECO:0000256" key="7">
    <source>
        <dbReference type="SAM" id="Phobius"/>
    </source>
</evidence>
<comment type="subcellular location">
    <subcellularLocation>
        <location evidence="1">Cell projection</location>
        <location evidence="1">Microvillus membrane</location>
        <topology evidence="1">Multi-pass membrane protein</topology>
    </subcellularLocation>
</comment>
<dbReference type="AlphaFoldDB" id="A0A834EWX3"/>
<dbReference type="GO" id="GO:0016324">
    <property type="term" value="C:apical plasma membrane"/>
    <property type="evidence" value="ECO:0007669"/>
    <property type="project" value="TreeGrafter"/>
</dbReference>
<reference evidence="9 10" key="1">
    <citation type="journal article" date="2020" name="Nature">
        <title>Six reference-quality genomes reveal evolution of bat adaptations.</title>
        <authorList>
            <person name="Jebb D."/>
            <person name="Huang Z."/>
            <person name="Pippel M."/>
            <person name="Hughes G.M."/>
            <person name="Lavrichenko K."/>
            <person name="Devanna P."/>
            <person name="Winkler S."/>
            <person name="Jermiin L.S."/>
            <person name="Skirmuntt E.C."/>
            <person name="Katzourakis A."/>
            <person name="Burkitt-Gray L."/>
            <person name="Ray D.A."/>
            <person name="Sullivan K.A.M."/>
            <person name="Roscito J.G."/>
            <person name="Kirilenko B.M."/>
            <person name="Davalos L.M."/>
            <person name="Corthals A.P."/>
            <person name="Power M.L."/>
            <person name="Jones G."/>
            <person name="Ransome R.D."/>
            <person name="Dechmann D.K.N."/>
            <person name="Locatelli A.G."/>
            <person name="Puechmaille S.J."/>
            <person name="Fedrigo O."/>
            <person name="Jarvis E.D."/>
            <person name="Hiller M."/>
            <person name="Vernes S.C."/>
            <person name="Myers E.W."/>
            <person name="Teeling E.C."/>
        </authorList>
    </citation>
    <scope>NUCLEOTIDE SEQUENCE [LARGE SCALE GENOMIC DNA]</scope>
    <source>
        <strain evidence="9">Bat1K_MPI-CBG_1</strain>
    </source>
</reference>
<evidence type="ECO:0000256" key="8">
    <source>
        <dbReference type="SAM" id="SignalP"/>
    </source>
</evidence>
<organism evidence="9 10">
    <name type="scientific">Phyllostomus discolor</name>
    <name type="common">pale spear-nosed bat</name>
    <dbReference type="NCBI Taxonomy" id="89673"/>
    <lineage>
        <taxon>Eukaryota</taxon>
        <taxon>Metazoa</taxon>
        <taxon>Chordata</taxon>
        <taxon>Craniata</taxon>
        <taxon>Vertebrata</taxon>
        <taxon>Euteleostomi</taxon>
        <taxon>Mammalia</taxon>
        <taxon>Eutheria</taxon>
        <taxon>Laurasiatheria</taxon>
        <taxon>Chiroptera</taxon>
        <taxon>Yangochiroptera</taxon>
        <taxon>Phyllostomidae</taxon>
        <taxon>Phyllostominae</taxon>
        <taxon>Phyllostomus</taxon>
    </lineage>
</organism>
<keyword evidence="4 7" id="KW-1133">Transmembrane helix</keyword>
<dbReference type="EMBL" id="JABVXQ010000001">
    <property type="protein sequence ID" value="KAF6132289.1"/>
    <property type="molecule type" value="Genomic_DNA"/>
</dbReference>
<dbReference type="GO" id="GO:0071914">
    <property type="term" value="C:prominosome"/>
    <property type="evidence" value="ECO:0007669"/>
    <property type="project" value="TreeGrafter"/>
</dbReference>
<evidence type="ECO:0000313" key="10">
    <source>
        <dbReference type="Proteomes" id="UP000664940"/>
    </source>
</evidence>
<gene>
    <name evidence="9" type="ORF">HJG60_015597</name>
</gene>
<evidence type="ECO:0000256" key="2">
    <source>
        <dbReference type="ARBA" id="ARBA00006058"/>
    </source>
</evidence>